<dbReference type="WBParaSite" id="Gr19_v10_g5688.t1">
    <property type="protein sequence ID" value="Gr19_v10_g5688.t1"/>
    <property type="gene ID" value="Gr19_v10_g5688"/>
</dbReference>
<reference evidence="4" key="1">
    <citation type="submission" date="2022-11" db="UniProtKB">
        <authorList>
            <consortium name="WormBaseParasite"/>
        </authorList>
    </citation>
    <scope>IDENTIFICATION</scope>
</reference>
<dbReference type="Proteomes" id="UP000887572">
    <property type="component" value="Unplaced"/>
</dbReference>
<name>A0A914HYM5_GLORO</name>
<sequence length="117" mass="12590">MRNSSINNLLFLAFILAMLIIEIKMEAPKGNVAKPGGAEPRGLLFVLGGQKTGANGIGKQNEQPKPPSKSMKLRGGRGKRDVLGNAGGDVGGWDHPIDSTYDYVDTMFKDRHGHGYP</sequence>
<dbReference type="AlphaFoldDB" id="A0A914HYM5"/>
<proteinExistence type="predicted"/>
<evidence type="ECO:0000256" key="1">
    <source>
        <dbReference type="SAM" id="MobiDB-lite"/>
    </source>
</evidence>
<keyword evidence="2" id="KW-0812">Transmembrane</keyword>
<keyword evidence="2" id="KW-0472">Membrane</keyword>
<evidence type="ECO:0000313" key="3">
    <source>
        <dbReference type="Proteomes" id="UP000887572"/>
    </source>
</evidence>
<organism evidence="3 4">
    <name type="scientific">Globodera rostochiensis</name>
    <name type="common">Golden nematode worm</name>
    <name type="synonym">Heterodera rostochiensis</name>
    <dbReference type="NCBI Taxonomy" id="31243"/>
    <lineage>
        <taxon>Eukaryota</taxon>
        <taxon>Metazoa</taxon>
        <taxon>Ecdysozoa</taxon>
        <taxon>Nematoda</taxon>
        <taxon>Chromadorea</taxon>
        <taxon>Rhabditida</taxon>
        <taxon>Tylenchina</taxon>
        <taxon>Tylenchomorpha</taxon>
        <taxon>Tylenchoidea</taxon>
        <taxon>Heteroderidae</taxon>
        <taxon>Heteroderinae</taxon>
        <taxon>Globodera</taxon>
    </lineage>
</organism>
<feature type="region of interest" description="Disordered" evidence="1">
    <location>
        <begin position="52"/>
        <end position="89"/>
    </location>
</feature>
<keyword evidence="2" id="KW-1133">Transmembrane helix</keyword>
<protein>
    <submittedName>
        <fullName evidence="4">Uncharacterized protein</fullName>
    </submittedName>
</protein>
<evidence type="ECO:0000313" key="4">
    <source>
        <dbReference type="WBParaSite" id="Gr19_v10_g5688.t1"/>
    </source>
</evidence>
<keyword evidence="3" id="KW-1185">Reference proteome</keyword>
<feature type="transmembrane region" description="Helical" evidence="2">
    <location>
        <begin position="6"/>
        <end position="23"/>
    </location>
</feature>
<evidence type="ECO:0000256" key="2">
    <source>
        <dbReference type="SAM" id="Phobius"/>
    </source>
</evidence>
<accession>A0A914HYM5</accession>